<sequence length="94" mass="10838">MGRWGEITNPKSKIQNPKFFWSLAVPKLFIFDIIYNLKVDVCFYRLFCARIILDISVDCQNEAIGYTSLGGKKILRRIKPGNIKHGKCQSETNQ</sequence>
<organism evidence="1 2">
    <name type="scientific">Calothrix parasitica NIES-267</name>
    <dbReference type="NCBI Taxonomy" id="1973488"/>
    <lineage>
        <taxon>Bacteria</taxon>
        <taxon>Bacillati</taxon>
        <taxon>Cyanobacteriota</taxon>
        <taxon>Cyanophyceae</taxon>
        <taxon>Nostocales</taxon>
        <taxon>Calotrichaceae</taxon>
        <taxon>Calothrix</taxon>
    </lineage>
</organism>
<evidence type="ECO:0000313" key="1">
    <source>
        <dbReference type="EMBL" id="BAY81802.1"/>
    </source>
</evidence>
<protein>
    <submittedName>
        <fullName evidence="1">Uncharacterized protein</fullName>
    </submittedName>
</protein>
<reference evidence="1 2" key="1">
    <citation type="submission" date="2017-06" db="EMBL/GenBank/DDBJ databases">
        <title>Genome sequencing of cyanobaciteial culture collection at National Institute for Environmental Studies (NIES).</title>
        <authorList>
            <person name="Hirose Y."/>
            <person name="Shimura Y."/>
            <person name="Fujisawa T."/>
            <person name="Nakamura Y."/>
            <person name="Kawachi M."/>
        </authorList>
    </citation>
    <scope>NUCLEOTIDE SEQUENCE [LARGE SCALE GENOMIC DNA]</scope>
    <source>
        <strain evidence="1 2">NIES-267</strain>
    </source>
</reference>
<evidence type="ECO:0000313" key="2">
    <source>
        <dbReference type="Proteomes" id="UP000218418"/>
    </source>
</evidence>
<accession>A0A1Z4LKP5</accession>
<name>A0A1Z4LKP5_9CYAN</name>
<dbReference type="Proteomes" id="UP000218418">
    <property type="component" value="Chromosome"/>
</dbReference>
<proteinExistence type="predicted"/>
<dbReference type="EMBL" id="AP018227">
    <property type="protein sequence ID" value="BAY81802.1"/>
    <property type="molecule type" value="Genomic_DNA"/>
</dbReference>
<keyword evidence="2" id="KW-1185">Reference proteome</keyword>
<dbReference type="AlphaFoldDB" id="A0A1Z4LKP5"/>
<gene>
    <name evidence="1" type="ORF">NIES267_12790</name>
</gene>